<organism evidence="2 3">
    <name type="scientific">Mucilaginibacter agri</name>
    <dbReference type="NCBI Taxonomy" id="2695265"/>
    <lineage>
        <taxon>Bacteria</taxon>
        <taxon>Pseudomonadati</taxon>
        <taxon>Bacteroidota</taxon>
        <taxon>Sphingobacteriia</taxon>
        <taxon>Sphingobacteriales</taxon>
        <taxon>Sphingobacteriaceae</taxon>
        <taxon>Mucilaginibacter</taxon>
    </lineage>
</organism>
<comment type="caution">
    <text evidence="2">The sequence shown here is derived from an EMBL/GenBank/DDBJ whole genome shotgun (WGS) entry which is preliminary data.</text>
</comment>
<reference evidence="2" key="2">
    <citation type="submission" date="2020-10" db="EMBL/GenBank/DDBJ databases">
        <title>Mucilaginibacter sp. nov., isolated from soil.</title>
        <authorList>
            <person name="Jeon C.O."/>
        </authorList>
    </citation>
    <scope>NUCLEOTIDE SEQUENCE</scope>
    <source>
        <strain evidence="2">R11</strain>
    </source>
</reference>
<name>A0A965ZJG7_9SPHI</name>
<evidence type="ECO:0000313" key="3">
    <source>
        <dbReference type="Proteomes" id="UP000638732"/>
    </source>
</evidence>
<gene>
    <name evidence="2" type="ORF">GSY63_15895</name>
</gene>
<dbReference type="CDD" id="cd03398">
    <property type="entry name" value="PAP2_haloperoxidase"/>
    <property type="match status" value="1"/>
</dbReference>
<dbReference type="SUPFAM" id="SSF48317">
    <property type="entry name" value="Acid phosphatase/Vanadium-dependent haloperoxidase"/>
    <property type="match status" value="1"/>
</dbReference>
<dbReference type="RefSeq" id="WP_166586795.1">
    <property type="nucleotide sequence ID" value="NZ_WWEO01000043.1"/>
</dbReference>
<dbReference type="InterPro" id="IPR000326">
    <property type="entry name" value="PAP2/HPO"/>
</dbReference>
<dbReference type="InterPro" id="IPR036938">
    <property type="entry name" value="PAP2/HPO_sf"/>
</dbReference>
<dbReference type="PANTHER" id="PTHR34599:SF2">
    <property type="entry name" value="TRAF-TYPE DOMAIN-CONTAINING PROTEIN"/>
    <property type="match status" value="1"/>
</dbReference>
<dbReference type="InterPro" id="IPR052559">
    <property type="entry name" value="V-haloperoxidase"/>
</dbReference>
<dbReference type="PROSITE" id="PS51257">
    <property type="entry name" value="PROKAR_LIPOPROTEIN"/>
    <property type="match status" value="1"/>
</dbReference>
<feature type="domain" description="Phosphatidic acid phosphatase type 2/haloperoxidase" evidence="1">
    <location>
        <begin position="303"/>
        <end position="423"/>
    </location>
</feature>
<evidence type="ECO:0000313" key="2">
    <source>
        <dbReference type="EMBL" id="NCD70847.1"/>
    </source>
</evidence>
<reference evidence="2" key="1">
    <citation type="submission" date="2020-01" db="EMBL/GenBank/DDBJ databases">
        <authorList>
            <person name="Seo Y.L."/>
        </authorList>
    </citation>
    <scope>NUCLEOTIDE SEQUENCE</scope>
    <source>
        <strain evidence="2">R11</strain>
    </source>
</reference>
<dbReference type="AlphaFoldDB" id="A0A965ZJG7"/>
<dbReference type="Proteomes" id="UP000638732">
    <property type="component" value="Unassembled WGS sequence"/>
</dbReference>
<dbReference type="EMBL" id="WWEO01000043">
    <property type="protein sequence ID" value="NCD70847.1"/>
    <property type="molecule type" value="Genomic_DNA"/>
</dbReference>
<dbReference type="PANTHER" id="PTHR34599">
    <property type="entry name" value="PEROXIDASE-RELATED"/>
    <property type="match status" value="1"/>
</dbReference>
<dbReference type="Pfam" id="PF01569">
    <property type="entry name" value="PAP2"/>
    <property type="match status" value="1"/>
</dbReference>
<sequence length="438" mass="49702">MKLIKFILLFVAAGAIVGCAPKKPFNVNNPEILHQNEDALTQVIIYDVFTPPVASRIYGYTSLAAYEAMRFEDPKYLSLTAQIKGFKAMPQPEKGKTYNYTLAATRALFEVGRHVVFSKDTLKKYEDNLYAKFKDNLDDDTYNRSMAFGEAISKVIIKRADFDNYPQTRGKPKYLGHNGHAEWRPTPPDYLDGVEYCWGTMEPYAIESSKQFPLPHPPLYSEDKNSVYYKQAMEVYQTNKSLTPEQKTIALFWDDNPFVVQHDGHIMYANKKITPGGHWMGITAIACRQAKAGSVKTAQAYALTTMALFDSFICSWEAKYQYSFIRPVSVINETIDHYWLPLLQTPPFPEYPAGHACISMASATVLSKLFGDNVAFMDTTEKRYIGLTRHFDSFQKAAEETAVSRFYGGIHFRNSEHMGSVQGKQVGEFILSKLKLTK</sequence>
<dbReference type="Gene3D" id="1.10.606.20">
    <property type="match status" value="1"/>
</dbReference>
<protein>
    <submittedName>
        <fullName evidence="2">Phosphatase PAP2 family protein</fullName>
    </submittedName>
</protein>
<proteinExistence type="predicted"/>
<keyword evidence="3" id="KW-1185">Reference proteome</keyword>
<evidence type="ECO:0000259" key="1">
    <source>
        <dbReference type="Pfam" id="PF01569"/>
    </source>
</evidence>
<accession>A0A965ZJG7</accession>